<keyword evidence="3 5" id="KW-1133">Transmembrane helix</keyword>
<keyword evidence="4 5" id="KW-0472">Membrane</keyword>
<evidence type="ECO:0000256" key="5">
    <source>
        <dbReference type="SAM" id="Phobius"/>
    </source>
</evidence>
<comment type="subcellular location">
    <subcellularLocation>
        <location evidence="1">Membrane</location>
        <topology evidence="1">Multi-pass membrane protein</topology>
    </subcellularLocation>
</comment>
<evidence type="ECO:0000313" key="8">
    <source>
        <dbReference type="EMBL" id="CAB4586354.1"/>
    </source>
</evidence>
<reference evidence="8" key="1">
    <citation type="submission" date="2020-05" db="EMBL/GenBank/DDBJ databases">
        <authorList>
            <person name="Chiriac C."/>
            <person name="Salcher M."/>
            <person name="Ghai R."/>
            <person name="Kavagutti S V."/>
        </authorList>
    </citation>
    <scope>NUCLEOTIDE SEQUENCE</scope>
</reference>
<keyword evidence="2 5" id="KW-0812">Transmembrane</keyword>
<evidence type="ECO:0000313" key="7">
    <source>
        <dbReference type="EMBL" id="CAB4532237.1"/>
    </source>
</evidence>
<gene>
    <name evidence="7" type="ORF">UFOPK1413_00200</name>
    <name evidence="8" type="ORF">UFOPK1767_00664</name>
    <name evidence="9" type="ORF">UFOPK3339_00052</name>
</gene>
<feature type="transmembrane region" description="Helical" evidence="5">
    <location>
        <begin position="41"/>
        <end position="69"/>
    </location>
</feature>
<dbReference type="InterPro" id="IPR051784">
    <property type="entry name" value="Nod_factor_ABC_transporter"/>
</dbReference>
<feature type="transmembrane region" description="Helical" evidence="5">
    <location>
        <begin position="193"/>
        <end position="213"/>
    </location>
</feature>
<dbReference type="GO" id="GO:0140359">
    <property type="term" value="F:ABC-type transporter activity"/>
    <property type="evidence" value="ECO:0007669"/>
    <property type="project" value="InterPro"/>
</dbReference>
<dbReference type="InterPro" id="IPR000412">
    <property type="entry name" value="ABC_2_transport"/>
</dbReference>
<evidence type="ECO:0000256" key="1">
    <source>
        <dbReference type="ARBA" id="ARBA00004141"/>
    </source>
</evidence>
<feature type="transmembrane region" description="Helical" evidence="5">
    <location>
        <begin position="159"/>
        <end position="181"/>
    </location>
</feature>
<dbReference type="InterPro" id="IPR013525">
    <property type="entry name" value="ABC2_TM"/>
</dbReference>
<evidence type="ECO:0000256" key="4">
    <source>
        <dbReference type="ARBA" id="ARBA00023136"/>
    </source>
</evidence>
<feature type="transmembrane region" description="Helical" evidence="5">
    <location>
        <begin position="81"/>
        <end position="105"/>
    </location>
</feature>
<feature type="transmembrane region" description="Helical" evidence="5">
    <location>
        <begin position="126"/>
        <end position="153"/>
    </location>
</feature>
<dbReference type="EMBL" id="CAEZSG010000016">
    <property type="protein sequence ID" value="CAB4532237.1"/>
    <property type="molecule type" value="Genomic_DNA"/>
</dbReference>
<proteinExistence type="predicted"/>
<sequence>MTAAVRVSAAIAPKRRFGGMSGGNARAVIERGLRATMSNNYLVVLSGFFEPVFYLLSMGIGLGGIIGAIEVDGASVPYGAYIAPALLAVSAMNGAIYDSTWNVFFKLNFGKLYQTMLLTSLGPVDVAVGEITLALLRGGVYAVGFLIVMQIMGLVLSPLAILAIPAVILIAAGFASIGMAFTSYMKTFQQMDWLPMVMLPMFLFSATFFPITVYPEAIQIMVQCFPLWHGVELIRMLTTGVVSSMIWVHIGYYVVMLGVGVVVVSRRLRALFLR</sequence>
<dbReference type="EMBL" id="CAFBLF010000004">
    <property type="protein sequence ID" value="CAB4855457.1"/>
    <property type="molecule type" value="Genomic_DNA"/>
</dbReference>
<dbReference type="Pfam" id="PF01061">
    <property type="entry name" value="ABC2_membrane"/>
    <property type="match status" value="1"/>
</dbReference>
<dbReference type="PROSITE" id="PS51012">
    <property type="entry name" value="ABC_TM2"/>
    <property type="match status" value="1"/>
</dbReference>
<name>A0A6J6FH71_9ZZZZ</name>
<dbReference type="EMBL" id="CAEZTZ010000079">
    <property type="protein sequence ID" value="CAB4586354.1"/>
    <property type="molecule type" value="Genomic_DNA"/>
</dbReference>
<dbReference type="PIRSF" id="PIRSF006648">
    <property type="entry name" value="DrrB"/>
    <property type="match status" value="1"/>
</dbReference>
<feature type="transmembrane region" description="Helical" evidence="5">
    <location>
        <begin position="233"/>
        <end position="264"/>
    </location>
</feature>
<dbReference type="PANTHER" id="PTHR43229">
    <property type="entry name" value="NODULATION PROTEIN J"/>
    <property type="match status" value="1"/>
</dbReference>
<dbReference type="AlphaFoldDB" id="A0A6J6FH71"/>
<evidence type="ECO:0000313" key="9">
    <source>
        <dbReference type="EMBL" id="CAB4855457.1"/>
    </source>
</evidence>
<dbReference type="InterPro" id="IPR047817">
    <property type="entry name" value="ABC2_TM_bact-type"/>
</dbReference>
<feature type="domain" description="ABC transmembrane type-2" evidence="6">
    <location>
        <begin position="42"/>
        <end position="271"/>
    </location>
</feature>
<evidence type="ECO:0000256" key="2">
    <source>
        <dbReference type="ARBA" id="ARBA00022692"/>
    </source>
</evidence>
<protein>
    <submittedName>
        <fullName evidence="8">Unannotated protein</fullName>
    </submittedName>
</protein>
<dbReference type="GO" id="GO:0043190">
    <property type="term" value="C:ATP-binding cassette (ABC) transporter complex"/>
    <property type="evidence" value="ECO:0007669"/>
    <property type="project" value="InterPro"/>
</dbReference>
<organism evidence="8">
    <name type="scientific">freshwater metagenome</name>
    <dbReference type="NCBI Taxonomy" id="449393"/>
    <lineage>
        <taxon>unclassified sequences</taxon>
        <taxon>metagenomes</taxon>
        <taxon>ecological metagenomes</taxon>
    </lineage>
</organism>
<dbReference type="PRINTS" id="PR00164">
    <property type="entry name" value="ABC2TRNSPORT"/>
</dbReference>
<accession>A0A6J6FH71</accession>
<evidence type="ECO:0000256" key="3">
    <source>
        <dbReference type="ARBA" id="ARBA00022989"/>
    </source>
</evidence>
<dbReference type="PANTHER" id="PTHR43229:SF2">
    <property type="entry name" value="NODULATION PROTEIN J"/>
    <property type="match status" value="1"/>
</dbReference>
<evidence type="ECO:0000259" key="6">
    <source>
        <dbReference type="PROSITE" id="PS51012"/>
    </source>
</evidence>